<dbReference type="Pfam" id="PF21156">
    <property type="entry name" value="ISOA1-3_C"/>
    <property type="match status" value="1"/>
</dbReference>
<dbReference type="SUPFAM" id="SSF81296">
    <property type="entry name" value="E set domains"/>
    <property type="match status" value="1"/>
</dbReference>
<keyword evidence="10" id="KW-1185">Reference proteome</keyword>
<dbReference type="Gene3D" id="3.20.20.80">
    <property type="entry name" value="Glycosidases"/>
    <property type="match status" value="1"/>
</dbReference>
<dbReference type="InterPro" id="IPR029063">
    <property type="entry name" value="SAM-dependent_MTases_sf"/>
</dbReference>
<dbReference type="InterPro" id="IPR048650">
    <property type="entry name" value="ISOA1-3-like_C"/>
</dbReference>
<comment type="similarity">
    <text evidence="5">Belongs to the class I-like SAM-binding methyltransferase superfamily. Cation-dependent O-methyltransferase family.</text>
</comment>
<dbReference type="Gene3D" id="3.40.50.150">
    <property type="entry name" value="Vaccinia Virus protein VP39"/>
    <property type="match status" value="1"/>
</dbReference>
<dbReference type="Gene3D" id="2.60.40.10">
    <property type="entry name" value="Immunoglobulins"/>
    <property type="match status" value="1"/>
</dbReference>
<dbReference type="Proteomes" id="UP000007264">
    <property type="component" value="Unassembled WGS sequence"/>
</dbReference>
<dbReference type="Gene3D" id="2.60.40.1180">
    <property type="entry name" value="Golgi alpha-mannosidase II"/>
    <property type="match status" value="1"/>
</dbReference>
<evidence type="ECO:0000259" key="8">
    <source>
        <dbReference type="Pfam" id="PF21156"/>
    </source>
</evidence>
<protein>
    <recommendedName>
        <fullName evidence="8">Isoamylase 1-3-like C-terminal domain-containing protein</fullName>
    </recommendedName>
</protein>
<evidence type="ECO:0000313" key="9">
    <source>
        <dbReference type="EMBL" id="EIE25427.1"/>
    </source>
</evidence>
<dbReference type="PROSITE" id="PS51682">
    <property type="entry name" value="SAM_OMT_I"/>
    <property type="match status" value="1"/>
</dbReference>
<dbReference type="OrthoDB" id="204980at2759"/>
<feature type="region of interest" description="Disordered" evidence="7">
    <location>
        <begin position="1"/>
        <end position="49"/>
    </location>
</feature>
<dbReference type="InterPro" id="IPR013783">
    <property type="entry name" value="Ig-like_fold"/>
</dbReference>
<feature type="compositionally biased region" description="Low complexity" evidence="7">
    <location>
        <begin position="833"/>
        <end position="852"/>
    </location>
</feature>
<gene>
    <name evidence="9" type="ORF">COCSUDRAFT_65241</name>
</gene>
<dbReference type="GO" id="GO:0032259">
    <property type="term" value="P:methylation"/>
    <property type="evidence" value="ECO:0007669"/>
    <property type="project" value="UniProtKB-KW"/>
</dbReference>
<organism evidence="9 10">
    <name type="scientific">Coccomyxa subellipsoidea (strain C-169)</name>
    <name type="common">Green microalga</name>
    <dbReference type="NCBI Taxonomy" id="574566"/>
    <lineage>
        <taxon>Eukaryota</taxon>
        <taxon>Viridiplantae</taxon>
        <taxon>Chlorophyta</taxon>
        <taxon>core chlorophytes</taxon>
        <taxon>Trebouxiophyceae</taxon>
        <taxon>Trebouxiophyceae incertae sedis</taxon>
        <taxon>Coccomyxaceae</taxon>
        <taxon>Coccomyxa</taxon>
        <taxon>Coccomyxa subellipsoidea</taxon>
    </lineage>
</organism>
<feature type="coiled-coil region" evidence="6">
    <location>
        <begin position="142"/>
        <end position="176"/>
    </location>
</feature>
<dbReference type="SUPFAM" id="SSF53335">
    <property type="entry name" value="S-adenosyl-L-methionine-dependent methyltransferases"/>
    <property type="match status" value="1"/>
</dbReference>
<evidence type="ECO:0000313" key="10">
    <source>
        <dbReference type="Proteomes" id="UP000007264"/>
    </source>
</evidence>
<dbReference type="SUPFAM" id="SSF51011">
    <property type="entry name" value="Glycosyl hydrolase domain"/>
    <property type="match status" value="1"/>
</dbReference>
<feature type="coiled-coil region" evidence="6">
    <location>
        <begin position="89"/>
        <end position="116"/>
    </location>
</feature>
<accession>I0Z458</accession>
<proteinExistence type="inferred from homology"/>
<evidence type="ECO:0000256" key="4">
    <source>
        <dbReference type="ARBA" id="ARBA00022691"/>
    </source>
</evidence>
<evidence type="ECO:0000256" key="7">
    <source>
        <dbReference type="SAM" id="MobiDB-lite"/>
    </source>
</evidence>
<sequence length="1944" mass="207681">MFGPDKSLPQYDAPVADIAGRTSPRNSKGQVKGSAAKLPTPHVQDTAKDMDTESYDLTGRSNVAISFARPSVHQSTLKELAAASPGKHSASLEQQLAGLQRDLKAKQAEVDAGKADLEYRQRLLRFAAGAARREVLELRAYKEKADAALVLAEKRIQELKEELDAVAVKMNGAKAAFGEVQQDSTRELKEQPAAEEAGEQVAELKAQLKAEAGFKQELLERVHHLETQVAAKEELCANLEAEVLAVGAVAAKAQERVRVLEPEVSALAAQAEQAGLELAEAAKEKAALEVQCAQLRLQAQAGAGAAAASESETPGPNLAAMLEQRTAELHVAEERSRDAAAEIETLLAAVAKHREENEELRGSLAEVEKQVDGERGAHAALWEKLQQANERLSASSTEAVAKENEFERRLGLSDYQRQCTEAQLRDAVANLKGVQVLGLASTLAMTGKAVDAEASRKGLAAAVGSLAEQMLAVEQDLRLFASTEDSISTEVFDSPGSSLAKEAGMWPVPEGHSSTLEALQHTFSTPGPAPAYHEMSASSCSSISLIKGLADQDRGALEVLSAPCHPQLPRMHTAAVAARRWLHGQISPPRQQLPPHLRAPWLPLLPPAPLLLPGGQDDLGPTPRLNQRQDAHLEAVLASSENPLLLLETPQGPSSRQRGWAQTLGELSMLPRHASSAPATPQGAELSRDTSHAQQALPLTCAPPGQPKADTWRGAMARRHLFQRAAALAESLEQLRLQVQNGLAQPGPVDGSPGNAGARSASRLLHTIEEAHDDCASTGRASVASSVAPRHASSDEDSPEERIAVRGRPAAAVRPMPVGLLKGIGAPEHRQSSPDASTATSAAASAAPDLSSRPPRLQKLAQAALPCTPVATIADAVTVPEVTSCKAAPEVAVAADLVRVSASCAVQKPKGVRKEKKQARFRQIAGSLVAIPLLALAVVANQNKVRRYLEDELRDPSNFVEWDYKYQTGDGDAGTVIINALGCTAFGALFFLDRQAAGNRLVRREKVRKAQIAIGDREIYTNEEGERMSKLKEVNSDWIIRRLERWGQKDGLPFVGPKKGALLQQLVREKQPRMAVEVGTLCGYSTLLIAQAMLPDAHLISLESDWKWALVAKRFVYQATTGDKSSKPEDQRIAKVDVWWADALQALPSRIREHNRIDLLFLDGLPRQYLEYLKAAEPHLAPGALVVADNAGIFGQGGLKEYLQGTYRTSPAKWFVPDTVEAPAGSAKDPSTGGMTSKPKKVGDGLWELVIDVPTKLAPLFLAFQLKADGKPEVSRGGHKFAVPVGTTAGRLEPLGASLASADGQTSAVNFVVRSRGAYSMSLILARKQQDGSNKPSGCLEIALDPAVNRTGDLWNICVEGLKDLSTLCWAWRADADMAWEGGGRFYPGQLMFDPYATAVTRVQLAEGVNVVPPKKDAGLPSNPPATMGCLVSLVEGFDFGDSQRPDSSLETSLVLEIDVASFTSSTTAQDEVPLSHQRKFLGLLDRLEAIRATGATAVLLAPVTVSAAGLGQLGRAPISYFAPDPAFAVATDTGAAARELKQVISGLHDAGLEAILQVEYCFTGEGSDAAPAPLSLRGLDAGVYYRSGSLLNCGHAAVRSLVLDSLRHWALHYDIDGFCFVNAETMAQDRNGAVLDNPPLAEEICEDGVLSALKLVAWSGDDSLLPRGGERGFPHWATWMQRNTRFSRDAAAFISGIPAAASGMATRLTGSADLFAARWDGGLPGGLAAGRRPVFGLNGTNYLGKGTLWDQVASTVPEDAQPPAPGRLSQHETLAKTLLLLTLVSQGVPTFPQDVLEDERLSRALTELHKVRRTFAAQLIPPEFDTPRDLRWHGASAGSTPDWDGTRQTHDSLYLAYSVHDPEASAMYVGFNPHHYSITVSLPEGLPGATWKRIVDTSFPAPQDVLLGAGAPLVDSHYEVPGKAGVIFAAEPVPAAAAVSSFQ</sequence>
<dbReference type="KEGG" id="csl:COCSUDRAFT_65241"/>
<dbReference type="SUPFAM" id="SSF51445">
    <property type="entry name" value="(Trans)glycosidases"/>
    <property type="match status" value="1"/>
</dbReference>
<dbReference type="InterPro" id="IPR002935">
    <property type="entry name" value="SAM_O-MeTrfase"/>
</dbReference>
<dbReference type="Pfam" id="PF13578">
    <property type="entry name" value="Methyltransf_24"/>
    <property type="match status" value="1"/>
</dbReference>
<feature type="region of interest" description="Disordered" evidence="7">
    <location>
        <begin position="672"/>
        <end position="692"/>
    </location>
</feature>
<feature type="region of interest" description="Disordered" evidence="7">
    <location>
        <begin position="822"/>
        <end position="854"/>
    </location>
</feature>
<evidence type="ECO:0000256" key="2">
    <source>
        <dbReference type="ARBA" id="ARBA00022603"/>
    </source>
</evidence>
<evidence type="ECO:0000256" key="1">
    <source>
        <dbReference type="ARBA" id="ARBA00008061"/>
    </source>
</evidence>
<dbReference type="EMBL" id="AGSI01000004">
    <property type="protein sequence ID" value="EIE25427.1"/>
    <property type="molecule type" value="Genomic_DNA"/>
</dbReference>
<name>I0Z458_COCSC</name>
<dbReference type="InterPro" id="IPR017853">
    <property type="entry name" value="GH"/>
</dbReference>
<dbReference type="InterPro" id="IPR013780">
    <property type="entry name" value="Glyco_hydro_b"/>
</dbReference>
<feature type="coiled-coil region" evidence="6">
    <location>
        <begin position="215"/>
        <end position="298"/>
    </location>
</feature>
<evidence type="ECO:0000256" key="3">
    <source>
        <dbReference type="ARBA" id="ARBA00022679"/>
    </source>
</evidence>
<keyword evidence="4" id="KW-0949">S-adenosyl-L-methionine</keyword>
<evidence type="ECO:0000256" key="5">
    <source>
        <dbReference type="ARBA" id="ARBA00023453"/>
    </source>
</evidence>
<keyword evidence="6" id="KW-0175">Coiled coil</keyword>
<dbReference type="InterPro" id="IPR014756">
    <property type="entry name" value="Ig_E-set"/>
</dbReference>
<reference evidence="9 10" key="1">
    <citation type="journal article" date="2012" name="Genome Biol.">
        <title>The genome of the polar eukaryotic microalga coccomyxa subellipsoidea reveals traits of cold adaptation.</title>
        <authorList>
            <person name="Blanc G."/>
            <person name="Agarkova I."/>
            <person name="Grimwood J."/>
            <person name="Kuo A."/>
            <person name="Brueggeman A."/>
            <person name="Dunigan D."/>
            <person name="Gurnon J."/>
            <person name="Ladunga I."/>
            <person name="Lindquist E."/>
            <person name="Lucas S."/>
            <person name="Pangilinan J."/>
            <person name="Proschold T."/>
            <person name="Salamov A."/>
            <person name="Schmutz J."/>
            <person name="Weeks D."/>
            <person name="Yamada T."/>
            <person name="Claverie J.M."/>
            <person name="Grigoriev I."/>
            <person name="Van Etten J."/>
            <person name="Lomsadze A."/>
            <person name="Borodovsky M."/>
        </authorList>
    </citation>
    <scope>NUCLEOTIDE SEQUENCE [LARGE SCALE GENOMIC DNA]</scope>
    <source>
        <strain evidence="9 10">C-169</strain>
    </source>
</reference>
<dbReference type="STRING" id="574566.I0Z458"/>
<feature type="domain" description="Isoamylase 1-3-like C-terminal" evidence="8">
    <location>
        <begin position="1832"/>
        <end position="1908"/>
    </location>
</feature>
<dbReference type="GeneID" id="17043429"/>
<dbReference type="RefSeq" id="XP_005649971.1">
    <property type="nucleotide sequence ID" value="XM_005649914.1"/>
</dbReference>
<feature type="region of interest" description="Disordered" evidence="7">
    <location>
        <begin position="775"/>
        <end position="810"/>
    </location>
</feature>
<dbReference type="GO" id="GO:0008171">
    <property type="term" value="F:O-methyltransferase activity"/>
    <property type="evidence" value="ECO:0007669"/>
    <property type="project" value="InterPro"/>
</dbReference>
<keyword evidence="3" id="KW-0808">Transferase</keyword>
<comment type="caution">
    <text evidence="9">The sequence shown here is derived from an EMBL/GenBank/DDBJ whole genome shotgun (WGS) entry which is preliminary data.</text>
</comment>
<dbReference type="PANTHER" id="PTHR43002">
    <property type="entry name" value="GLYCOGEN DEBRANCHING ENZYME"/>
    <property type="match status" value="1"/>
</dbReference>
<feature type="coiled-coil region" evidence="6">
    <location>
        <begin position="343"/>
        <end position="405"/>
    </location>
</feature>
<evidence type="ECO:0000256" key="6">
    <source>
        <dbReference type="SAM" id="Coils"/>
    </source>
</evidence>
<comment type="similarity">
    <text evidence="1">Belongs to the glycosyl hydrolase 13 family.</text>
</comment>
<keyword evidence="2" id="KW-0489">Methyltransferase</keyword>
<dbReference type="eggNOG" id="KOG0470">
    <property type="taxonomic scope" value="Eukaryota"/>
</dbReference>